<evidence type="ECO:0000256" key="1">
    <source>
        <dbReference type="ARBA" id="ARBA00004198"/>
    </source>
</evidence>
<dbReference type="InterPro" id="IPR036497">
    <property type="entry name" value="GLTP_sf"/>
</dbReference>
<dbReference type="Gene3D" id="1.10.3520.10">
    <property type="entry name" value="Glycolipid transfer protein"/>
    <property type="match status" value="1"/>
</dbReference>
<feature type="domain" description="PH" evidence="5">
    <location>
        <begin position="111"/>
        <end position="228"/>
    </location>
</feature>
<name>A0AB34JPM1_PRYPA</name>
<dbReference type="PANTHER" id="PTHR10219:SF25">
    <property type="entry name" value="PLECKSTRIN HOMOLOGY DOMAIN-CONTAINING FAMILY A MEMBER 8"/>
    <property type="match status" value="1"/>
</dbReference>
<evidence type="ECO:0000256" key="2">
    <source>
        <dbReference type="ARBA" id="ARBA00016588"/>
    </source>
</evidence>
<dbReference type="GO" id="GO:1902388">
    <property type="term" value="F:ceramide 1-phosphate transfer activity"/>
    <property type="evidence" value="ECO:0007669"/>
    <property type="project" value="TreeGrafter"/>
</dbReference>
<gene>
    <name evidence="6" type="ORF">AB1Y20_017845</name>
</gene>
<dbReference type="Pfam" id="PF08718">
    <property type="entry name" value="GLTP"/>
    <property type="match status" value="1"/>
</dbReference>
<comment type="subcellular location">
    <subcellularLocation>
        <location evidence="1">Golgi apparatus</location>
        <location evidence="1">trans-Golgi network membrane</location>
    </subcellularLocation>
</comment>
<evidence type="ECO:0000313" key="6">
    <source>
        <dbReference type="EMBL" id="KAL1522880.1"/>
    </source>
</evidence>
<proteinExistence type="predicted"/>
<evidence type="ECO:0000256" key="3">
    <source>
        <dbReference type="ARBA" id="ARBA00022448"/>
    </source>
</evidence>
<dbReference type="AlphaFoldDB" id="A0AB34JPM1"/>
<feature type="compositionally biased region" description="Low complexity" evidence="4">
    <location>
        <begin position="565"/>
        <end position="579"/>
    </location>
</feature>
<dbReference type="PROSITE" id="PS50003">
    <property type="entry name" value="PH_DOMAIN"/>
    <property type="match status" value="1"/>
</dbReference>
<dbReference type="Gene3D" id="2.30.29.30">
    <property type="entry name" value="Pleckstrin-homology domain (PH domain)/Phosphotyrosine-binding domain (PTB)"/>
    <property type="match status" value="1"/>
</dbReference>
<feature type="region of interest" description="Disordered" evidence="4">
    <location>
        <begin position="551"/>
        <end position="596"/>
    </location>
</feature>
<dbReference type="Pfam" id="PF00169">
    <property type="entry name" value="PH"/>
    <property type="match status" value="1"/>
</dbReference>
<reference evidence="6 7" key="1">
    <citation type="journal article" date="2024" name="Science">
        <title>Giant polyketide synthase enzymes in the biosynthesis of giant marine polyether toxins.</title>
        <authorList>
            <person name="Fallon T.R."/>
            <person name="Shende V.V."/>
            <person name="Wierzbicki I.H."/>
            <person name="Pendleton A.L."/>
            <person name="Watervoot N.F."/>
            <person name="Auber R.P."/>
            <person name="Gonzalez D.J."/>
            <person name="Wisecaver J.H."/>
            <person name="Moore B.S."/>
        </authorList>
    </citation>
    <scope>NUCLEOTIDE SEQUENCE [LARGE SCALE GENOMIC DNA]</scope>
    <source>
        <strain evidence="6 7">12B1</strain>
    </source>
</reference>
<keyword evidence="7" id="KW-1185">Reference proteome</keyword>
<dbReference type="SUPFAM" id="SSF50729">
    <property type="entry name" value="PH domain-like"/>
    <property type="match status" value="1"/>
</dbReference>
<comment type="caution">
    <text evidence="6">The sequence shown here is derived from an EMBL/GenBank/DDBJ whole genome shotgun (WGS) entry which is preliminary data.</text>
</comment>
<organism evidence="6 7">
    <name type="scientific">Prymnesium parvum</name>
    <name type="common">Toxic golden alga</name>
    <dbReference type="NCBI Taxonomy" id="97485"/>
    <lineage>
        <taxon>Eukaryota</taxon>
        <taxon>Haptista</taxon>
        <taxon>Haptophyta</taxon>
        <taxon>Prymnesiophyceae</taxon>
        <taxon>Prymnesiales</taxon>
        <taxon>Prymnesiaceae</taxon>
        <taxon>Prymnesium</taxon>
    </lineage>
</organism>
<dbReference type="InterPro" id="IPR011993">
    <property type="entry name" value="PH-like_dom_sf"/>
</dbReference>
<dbReference type="Proteomes" id="UP001515480">
    <property type="component" value="Unassembled WGS sequence"/>
</dbReference>
<dbReference type="GO" id="GO:0005794">
    <property type="term" value="C:Golgi apparatus"/>
    <property type="evidence" value="ECO:0007669"/>
    <property type="project" value="UniProtKB-SubCell"/>
</dbReference>
<keyword evidence="3" id="KW-0813">Transport</keyword>
<dbReference type="SUPFAM" id="SSF110004">
    <property type="entry name" value="Glycolipid transfer protein, GLTP"/>
    <property type="match status" value="1"/>
</dbReference>
<dbReference type="EMBL" id="JBGBPQ010000006">
    <property type="protein sequence ID" value="KAL1522880.1"/>
    <property type="molecule type" value="Genomic_DNA"/>
</dbReference>
<dbReference type="PANTHER" id="PTHR10219">
    <property type="entry name" value="GLYCOLIPID TRANSFER PROTEIN-RELATED"/>
    <property type="match status" value="1"/>
</dbReference>
<dbReference type="InterPro" id="IPR001849">
    <property type="entry name" value="PH_domain"/>
</dbReference>
<evidence type="ECO:0000259" key="5">
    <source>
        <dbReference type="PROSITE" id="PS50003"/>
    </source>
</evidence>
<protein>
    <recommendedName>
        <fullName evidence="2">Pleckstrin homology domain-containing family A member 8</fullName>
    </recommendedName>
</protein>
<dbReference type="GO" id="GO:0016020">
    <property type="term" value="C:membrane"/>
    <property type="evidence" value="ECO:0007669"/>
    <property type="project" value="TreeGrafter"/>
</dbReference>
<dbReference type="GO" id="GO:0005829">
    <property type="term" value="C:cytosol"/>
    <property type="evidence" value="ECO:0007669"/>
    <property type="project" value="TreeGrafter"/>
</dbReference>
<evidence type="ECO:0000256" key="4">
    <source>
        <dbReference type="SAM" id="MobiDB-lite"/>
    </source>
</evidence>
<dbReference type="InterPro" id="IPR014830">
    <property type="entry name" value="Glycolipid_transfer_prot_dom"/>
</dbReference>
<sequence>MDEIVQVSRNGTCTSAVRQEYLAPPQPSPALLPLPLPLPSPSPPLPFPPHPLCLSSSPLCYTPIAAPPFPVPTALRTEARVFPSPPFLLPPHSSPQRPMPSYEDQGLAAFGIVLTGRLQLKNELMSTLSVGKEVWEDRYVVLTRKGIHFYFRQPDDAEGAASRGVFGQHTGSVGLAQIERIDATRDAADGRLLRCTIVSKGEKRKHHFRAATSQLLERWYSALQNAIAPKEGAAGGKRGGGQIARTSSGHVLSSFSSRLNLTNLNRVPTFADFRKVMRTDNVSYVSLCSSRLSLEVLLESGLPWGLSTIMEPRKHHLDLARDSIRLVLEGGGSVTIPLSRTLKRSPSGSATFKLDSPALHKRIRFRWEPSAPPQRRSEVSAWLKWNTPAFATLALATGFGILPSVTASDPLTLLGKAFGVLVLLLLLLFLIGSPLPIKGHPVPSLHKIFSLFHSTERGFAICFKPDDDASFEADDELLAERSGGPTRDGSAAPPRDGEPSSPADAALAESEKRDDLHVDALFAEVASAEHSILHVAANALHAVKVSATTPVPSNATGQPHAAAIPSFSSRDSSSPTFDRAPFISPSHSSEPPPFTSLAHATSPMVVNLVSTAEWDDSDISAGRTPPITRRAFNLSPFTRRPPASPSVLRPVAKPSHSTPSSPVALRRGDSVTPGPGSRAVSPCPLSRDSSLSEVCPGEANDLNLHDVCAAFEAMVSILGAIGPSLMIQVRNDNNNVQKLRAAMASTGSATVCSMLEAEVAAGMHVQGAVHKKVKGQEVLRTGGGTLADPSGAIALLWLTRSLHFTLVLVRRLLEGVHAAPERAASAHSAEGQGGGKIAADGNGDLTEKAIKSAYNQVIRPYHSWLLRGTFDMMASQVPHFSDIVDVLGSGLGEVDREVRILHDMQHFCDEGFPIVKIIMHTFERFLLEDLRKV</sequence>
<feature type="region of interest" description="Disordered" evidence="4">
    <location>
        <begin position="480"/>
        <end position="510"/>
    </location>
</feature>
<dbReference type="CDD" id="cd00821">
    <property type="entry name" value="PH"/>
    <property type="match status" value="1"/>
</dbReference>
<dbReference type="SMART" id="SM00233">
    <property type="entry name" value="PH"/>
    <property type="match status" value="1"/>
</dbReference>
<accession>A0AB34JPM1</accession>
<feature type="region of interest" description="Disordered" evidence="4">
    <location>
        <begin position="617"/>
        <end position="687"/>
    </location>
</feature>
<evidence type="ECO:0000313" key="7">
    <source>
        <dbReference type="Proteomes" id="UP001515480"/>
    </source>
</evidence>
<dbReference type="GO" id="GO:1902387">
    <property type="term" value="F:ceramide 1-phosphate binding"/>
    <property type="evidence" value="ECO:0007669"/>
    <property type="project" value="TreeGrafter"/>
</dbReference>